<accession>A0AAW1V2I1</accession>
<dbReference type="Proteomes" id="UP001431783">
    <property type="component" value="Unassembled WGS sequence"/>
</dbReference>
<keyword evidence="2" id="KW-1185">Reference proteome</keyword>
<dbReference type="EMBL" id="JARQZJ010000106">
    <property type="protein sequence ID" value="KAK9887211.1"/>
    <property type="molecule type" value="Genomic_DNA"/>
</dbReference>
<protein>
    <submittedName>
        <fullName evidence="1">Uncharacterized protein</fullName>
    </submittedName>
</protein>
<evidence type="ECO:0000313" key="1">
    <source>
        <dbReference type="EMBL" id="KAK9887211.1"/>
    </source>
</evidence>
<comment type="caution">
    <text evidence="1">The sequence shown here is derived from an EMBL/GenBank/DDBJ whole genome shotgun (WGS) entry which is preliminary data.</text>
</comment>
<name>A0AAW1V2I1_9CUCU</name>
<proteinExistence type="predicted"/>
<dbReference type="AlphaFoldDB" id="A0AAW1V2I1"/>
<evidence type="ECO:0000313" key="2">
    <source>
        <dbReference type="Proteomes" id="UP001431783"/>
    </source>
</evidence>
<reference evidence="1 2" key="1">
    <citation type="submission" date="2023-03" db="EMBL/GenBank/DDBJ databases">
        <title>Genome insight into feeding habits of ladybird beetles.</title>
        <authorList>
            <person name="Li H.-S."/>
            <person name="Huang Y.-H."/>
            <person name="Pang H."/>
        </authorList>
    </citation>
    <scope>NUCLEOTIDE SEQUENCE [LARGE SCALE GENOMIC DNA]</scope>
    <source>
        <strain evidence="1">SYSU_2023b</strain>
        <tissue evidence="1">Whole body</tissue>
    </source>
</reference>
<organism evidence="1 2">
    <name type="scientific">Henosepilachna vigintioctopunctata</name>
    <dbReference type="NCBI Taxonomy" id="420089"/>
    <lineage>
        <taxon>Eukaryota</taxon>
        <taxon>Metazoa</taxon>
        <taxon>Ecdysozoa</taxon>
        <taxon>Arthropoda</taxon>
        <taxon>Hexapoda</taxon>
        <taxon>Insecta</taxon>
        <taxon>Pterygota</taxon>
        <taxon>Neoptera</taxon>
        <taxon>Endopterygota</taxon>
        <taxon>Coleoptera</taxon>
        <taxon>Polyphaga</taxon>
        <taxon>Cucujiformia</taxon>
        <taxon>Coccinelloidea</taxon>
        <taxon>Coccinellidae</taxon>
        <taxon>Epilachninae</taxon>
        <taxon>Epilachnini</taxon>
        <taxon>Henosepilachna</taxon>
    </lineage>
</organism>
<sequence length="144" mass="16855">MKNNAIKSLDCILIRRLAIYLRAVVTSILHLGKKVQIISVYRPPSMKIDDFTTALDTLLDNCQQRAILQTTITDHYSIYVEFTCYGNEDHDIVTGKLKKYIDYGKLQSVLVNRGWEHLNSEMDVDRQWQVLWKHYKLLLKIAQK</sequence>
<gene>
    <name evidence="1" type="ORF">WA026_021054</name>
</gene>